<gene>
    <name evidence="2" type="ORF">QBC46DRAFT_407683</name>
</gene>
<dbReference type="AlphaFoldDB" id="A0AAN6S5V1"/>
<feature type="region of interest" description="Disordered" evidence="1">
    <location>
        <begin position="24"/>
        <end position="137"/>
    </location>
</feature>
<feature type="compositionally biased region" description="Polar residues" evidence="1">
    <location>
        <begin position="88"/>
        <end position="103"/>
    </location>
</feature>
<organism evidence="2 3">
    <name type="scientific">Diplogelasinospora grovesii</name>
    <dbReference type="NCBI Taxonomy" id="303347"/>
    <lineage>
        <taxon>Eukaryota</taxon>
        <taxon>Fungi</taxon>
        <taxon>Dikarya</taxon>
        <taxon>Ascomycota</taxon>
        <taxon>Pezizomycotina</taxon>
        <taxon>Sordariomycetes</taxon>
        <taxon>Sordariomycetidae</taxon>
        <taxon>Sordariales</taxon>
        <taxon>Diplogelasinosporaceae</taxon>
        <taxon>Diplogelasinospora</taxon>
    </lineage>
</organism>
<comment type="caution">
    <text evidence="2">The sequence shown here is derived from an EMBL/GenBank/DDBJ whole genome shotgun (WGS) entry which is preliminary data.</text>
</comment>
<feature type="compositionally biased region" description="Polar residues" evidence="1">
    <location>
        <begin position="68"/>
        <end position="77"/>
    </location>
</feature>
<name>A0AAN6S5V1_9PEZI</name>
<accession>A0AAN6S5V1</accession>
<evidence type="ECO:0000313" key="3">
    <source>
        <dbReference type="Proteomes" id="UP001303473"/>
    </source>
</evidence>
<keyword evidence="3" id="KW-1185">Reference proteome</keyword>
<feature type="compositionally biased region" description="Polar residues" evidence="1">
    <location>
        <begin position="48"/>
        <end position="57"/>
    </location>
</feature>
<dbReference type="Proteomes" id="UP001303473">
    <property type="component" value="Unassembled WGS sequence"/>
</dbReference>
<proteinExistence type="predicted"/>
<evidence type="ECO:0000313" key="2">
    <source>
        <dbReference type="EMBL" id="KAK3940986.1"/>
    </source>
</evidence>
<protein>
    <submittedName>
        <fullName evidence="2">Uncharacterized protein</fullName>
    </submittedName>
</protein>
<dbReference type="EMBL" id="MU853788">
    <property type="protein sequence ID" value="KAK3940986.1"/>
    <property type="molecule type" value="Genomic_DNA"/>
</dbReference>
<reference evidence="3" key="1">
    <citation type="journal article" date="2023" name="Mol. Phylogenet. Evol.">
        <title>Genome-scale phylogeny and comparative genomics of the fungal order Sordariales.</title>
        <authorList>
            <person name="Hensen N."/>
            <person name="Bonometti L."/>
            <person name="Westerberg I."/>
            <person name="Brannstrom I.O."/>
            <person name="Guillou S."/>
            <person name="Cros-Aarteil S."/>
            <person name="Calhoun S."/>
            <person name="Haridas S."/>
            <person name="Kuo A."/>
            <person name="Mondo S."/>
            <person name="Pangilinan J."/>
            <person name="Riley R."/>
            <person name="LaButti K."/>
            <person name="Andreopoulos B."/>
            <person name="Lipzen A."/>
            <person name="Chen C."/>
            <person name="Yan M."/>
            <person name="Daum C."/>
            <person name="Ng V."/>
            <person name="Clum A."/>
            <person name="Steindorff A."/>
            <person name="Ohm R.A."/>
            <person name="Martin F."/>
            <person name="Silar P."/>
            <person name="Natvig D.O."/>
            <person name="Lalanne C."/>
            <person name="Gautier V."/>
            <person name="Ament-Velasquez S.L."/>
            <person name="Kruys A."/>
            <person name="Hutchinson M.I."/>
            <person name="Powell A.J."/>
            <person name="Barry K."/>
            <person name="Miller A.N."/>
            <person name="Grigoriev I.V."/>
            <person name="Debuchy R."/>
            <person name="Gladieux P."/>
            <person name="Hiltunen Thoren M."/>
            <person name="Johannesson H."/>
        </authorList>
    </citation>
    <scope>NUCLEOTIDE SEQUENCE [LARGE SCALE GENOMIC DNA]</scope>
    <source>
        <strain evidence="3">CBS 340.73</strain>
    </source>
</reference>
<sequence length="160" mass="17085">MHSANRDSLRFLCATVLCKLNDAANRSNNSPKHTHTTVRSRPDDVAKSNGSSNSPIRTGSKPDVVAKSNGSSNSPIYTGSRPDVVAKSNGSSNSPIRSHTTALSKPDNVAKSNGSSNYTTALSRPDDVANTKKPRQSTIKLQPRHAALMLGTWIQRPPVP</sequence>
<feature type="compositionally biased region" description="Polar residues" evidence="1">
    <location>
        <begin position="110"/>
        <end position="122"/>
    </location>
</feature>
<evidence type="ECO:0000256" key="1">
    <source>
        <dbReference type="SAM" id="MobiDB-lite"/>
    </source>
</evidence>